<feature type="domain" description="HTH myb-type" evidence="6">
    <location>
        <begin position="585"/>
        <end position="644"/>
    </location>
</feature>
<protein>
    <submittedName>
        <fullName evidence="7">Telomeric DNA binding protein 1, putative isoform 2</fullName>
    </submittedName>
</protein>
<evidence type="ECO:0000259" key="6">
    <source>
        <dbReference type="PROSITE" id="PS51294"/>
    </source>
</evidence>
<evidence type="ECO:0000259" key="5">
    <source>
        <dbReference type="PROSITE" id="PS50090"/>
    </source>
</evidence>
<dbReference type="PROSITE" id="PS51294">
    <property type="entry name" value="HTH_MYB"/>
    <property type="match status" value="1"/>
</dbReference>
<dbReference type="InterPro" id="IPR009057">
    <property type="entry name" value="Homeodomain-like_sf"/>
</dbReference>
<dbReference type="PROSITE" id="PS50053">
    <property type="entry name" value="UBIQUITIN_2"/>
    <property type="match status" value="1"/>
</dbReference>
<dbReference type="InterPro" id="IPR000626">
    <property type="entry name" value="Ubiquitin-like_dom"/>
</dbReference>
<evidence type="ECO:0000259" key="4">
    <source>
        <dbReference type="PROSITE" id="PS50053"/>
    </source>
</evidence>
<feature type="domain" description="Ubiquitin-like" evidence="4">
    <location>
        <begin position="398"/>
        <end position="468"/>
    </location>
</feature>
<keyword evidence="3" id="KW-0539">Nucleus</keyword>
<reference evidence="7" key="1">
    <citation type="submission" date="2019-09" db="EMBL/GenBank/DDBJ databases">
        <title>Draft genome information of white flower Hibiscus syriacus.</title>
        <authorList>
            <person name="Kim Y.-M."/>
        </authorList>
    </citation>
    <scope>NUCLEOTIDE SEQUENCE [LARGE SCALE GENOMIC DNA]</scope>
    <source>
        <strain evidence="7">YM2019G1</strain>
    </source>
</reference>
<dbReference type="InterPro" id="IPR001005">
    <property type="entry name" value="SANT/Myb"/>
</dbReference>
<evidence type="ECO:0000313" key="7">
    <source>
        <dbReference type="EMBL" id="KAE8702587.1"/>
    </source>
</evidence>
<gene>
    <name evidence="7" type="ORF">F3Y22_tig00110482pilonHSYRG00403</name>
</gene>
<evidence type="ECO:0000256" key="1">
    <source>
        <dbReference type="ARBA" id="ARBA00004123"/>
    </source>
</evidence>
<dbReference type="SUPFAM" id="SSF46689">
    <property type="entry name" value="Homeodomain-like"/>
    <property type="match status" value="1"/>
</dbReference>
<comment type="subcellular location">
    <subcellularLocation>
        <location evidence="1">Nucleus</location>
    </subcellularLocation>
</comment>
<comment type="caution">
    <text evidence="7">The sequence shown here is derived from an EMBL/GenBank/DDBJ whole genome shotgun (WGS) entry which is preliminary data.</text>
</comment>
<dbReference type="InterPro" id="IPR031105">
    <property type="entry name" value="TRP_plant"/>
</dbReference>
<dbReference type="SMART" id="SM00717">
    <property type="entry name" value="SANT"/>
    <property type="match status" value="1"/>
</dbReference>
<evidence type="ECO:0000256" key="3">
    <source>
        <dbReference type="ARBA" id="ARBA00023242"/>
    </source>
</evidence>
<dbReference type="SUPFAM" id="SSF54236">
    <property type="entry name" value="Ubiquitin-like"/>
    <property type="match status" value="1"/>
</dbReference>
<dbReference type="GO" id="GO:0042162">
    <property type="term" value="F:telomeric DNA binding"/>
    <property type="evidence" value="ECO:0007669"/>
    <property type="project" value="UniProtKB-ARBA"/>
</dbReference>
<proteinExistence type="predicted"/>
<dbReference type="PANTHER" id="PTHR21717:SF73">
    <property type="entry name" value="TELOMERE-BINDING PROTEIN, PUTATIVE-RELATED"/>
    <property type="match status" value="1"/>
</dbReference>
<accession>A0A6A3AFS1</accession>
<organism evidence="7 8">
    <name type="scientific">Hibiscus syriacus</name>
    <name type="common">Rose of Sharon</name>
    <dbReference type="NCBI Taxonomy" id="106335"/>
    <lineage>
        <taxon>Eukaryota</taxon>
        <taxon>Viridiplantae</taxon>
        <taxon>Streptophyta</taxon>
        <taxon>Embryophyta</taxon>
        <taxon>Tracheophyta</taxon>
        <taxon>Spermatophyta</taxon>
        <taxon>Magnoliopsida</taxon>
        <taxon>eudicotyledons</taxon>
        <taxon>Gunneridae</taxon>
        <taxon>Pentapetalae</taxon>
        <taxon>rosids</taxon>
        <taxon>malvids</taxon>
        <taxon>Malvales</taxon>
        <taxon>Malvaceae</taxon>
        <taxon>Malvoideae</taxon>
        <taxon>Hibiscus</taxon>
    </lineage>
</organism>
<dbReference type="GO" id="GO:0005634">
    <property type="term" value="C:nucleus"/>
    <property type="evidence" value="ECO:0007669"/>
    <property type="project" value="UniProtKB-SubCell"/>
</dbReference>
<dbReference type="InterPro" id="IPR057625">
    <property type="entry name" value="TPR1-6-like_ubiquitin"/>
</dbReference>
<dbReference type="AlphaFoldDB" id="A0A6A3AFS1"/>
<dbReference type="Gene3D" id="1.10.246.220">
    <property type="match status" value="1"/>
</dbReference>
<dbReference type="EMBL" id="VEPZ02001007">
    <property type="protein sequence ID" value="KAE8702587.1"/>
    <property type="molecule type" value="Genomic_DNA"/>
</dbReference>
<keyword evidence="8" id="KW-1185">Reference proteome</keyword>
<name>A0A6A3AFS1_HIBSY</name>
<dbReference type="InterPro" id="IPR029071">
    <property type="entry name" value="Ubiquitin-like_domsf"/>
</dbReference>
<feature type="domain" description="Myb-like" evidence="5">
    <location>
        <begin position="585"/>
        <end position="640"/>
    </location>
</feature>
<keyword evidence="2" id="KW-0238">DNA-binding</keyword>
<dbReference type="Pfam" id="PF23603">
    <property type="entry name" value="Ubiquitin_TPR1"/>
    <property type="match status" value="1"/>
</dbReference>
<dbReference type="InterPro" id="IPR017930">
    <property type="entry name" value="Myb_dom"/>
</dbReference>
<sequence length="703" mass="78111">MVFKKSLDYGFNAFGVSTVPRAPRSIRRRGQSKRTVDDKQISAFELLASLAGKLLEESESSAASNASEGHDHVSIDKDVVKQEIEYDDKQLKSECIEHVSCEESVVASDWTTEHSENLKEFKHSENNAMLECTLTKMQPAYSEQIKGNLNSAICKRNVAYGKFPGDLDGCSTNYRELCDGICDNGVKQEQEAKVLESGPFSIAKNCSKKDPLEAFMKFPAPVNSERDVKLPSRSGSLPTASFSRHRNDIKLGSVDDDEKISRFNKLSNRFNASRPPTCIEDQRIRKLVTSKYWKVAPKLKDFEHFRADGGIKPLHRKRKTYYNYDKCQYDTLYKRRKLLDHSSIVTSDGGIGSKSVPNPPEKVKNESKSISVAMSQACETPSLLTGHQASHNCTDSHVKLSIKSFRIPELYIEVPESATVGSLKRTVMEAVTALLGGRICVGVLFQGKKVRDDSRTLSQSGISSEDNLDALGFTLEPGPAIAPPPLRSEEPLLLLPCGAAPQNLTSPLSTPALDTKIPDVIADPPSLTISAKAMDSNYKHTSSQTNILTDHLRSESRALVPVAAMNVEALSVVPANRKIRKSELAQRRTRRPFSVSEVEALVQAVEELGTGRWRDVKLHAFENADHRTYVDLKDKWKTLVHTAKISPQQRRGEPVPQELLDRVMVAHAYWSQHQAKQQGKHHARTLRITNSQADRNGVAVVSM</sequence>
<dbReference type="PROSITE" id="PS50090">
    <property type="entry name" value="MYB_LIKE"/>
    <property type="match status" value="1"/>
</dbReference>
<dbReference type="PANTHER" id="PTHR21717">
    <property type="entry name" value="TELOMERIC REPEAT BINDING PROTEIN"/>
    <property type="match status" value="1"/>
</dbReference>
<dbReference type="CDD" id="cd11660">
    <property type="entry name" value="SANT_TRF"/>
    <property type="match status" value="1"/>
</dbReference>
<evidence type="ECO:0000313" key="8">
    <source>
        <dbReference type="Proteomes" id="UP000436088"/>
    </source>
</evidence>
<dbReference type="Pfam" id="PF00249">
    <property type="entry name" value="Myb_DNA-binding"/>
    <property type="match status" value="1"/>
</dbReference>
<evidence type="ECO:0000256" key="2">
    <source>
        <dbReference type="ARBA" id="ARBA00023125"/>
    </source>
</evidence>
<dbReference type="Proteomes" id="UP000436088">
    <property type="component" value="Unassembled WGS sequence"/>
</dbReference>